<accession>A0A5C3P7F0</accession>
<evidence type="ECO:0000256" key="1">
    <source>
        <dbReference type="SAM" id="SignalP"/>
    </source>
</evidence>
<reference evidence="2 3" key="1">
    <citation type="journal article" date="2019" name="Nat. Ecol. Evol.">
        <title>Megaphylogeny resolves global patterns of mushroom evolution.</title>
        <authorList>
            <person name="Varga T."/>
            <person name="Krizsan K."/>
            <person name="Foldi C."/>
            <person name="Dima B."/>
            <person name="Sanchez-Garcia M."/>
            <person name="Sanchez-Ramirez S."/>
            <person name="Szollosi G.J."/>
            <person name="Szarkandi J.G."/>
            <person name="Papp V."/>
            <person name="Albert L."/>
            <person name="Andreopoulos W."/>
            <person name="Angelini C."/>
            <person name="Antonin V."/>
            <person name="Barry K.W."/>
            <person name="Bougher N.L."/>
            <person name="Buchanan P."/>
            <person name="Buyck B."/>
            <person name="Bense V."/>
            <person name="Catcheside P."/>
            <person name="Chovatia M."/>
            <person name="Cooper J."/>
            <person name="Damon W."/>
            <person name="Desjardin D."/>
            <person name="Finy P."/>
            <person name="Geml J."/>
            <person name="Haridas S."/>
            <person name="Hughes K."/>
            <person name="Justo A."/>
            <person name="Karasinski D."/>
            <person name="Kautmanova I."/>
            <person name="Kiss B."/>
            <person name="Kocsube S."/>
            <person name="Kotiranta H."/>
            <person name="LaButti K.M."/>
            <person name="Lechner B.E."/>
            <person name="Liimatainen K."/>
            <person name="Lipzen A."/>
            <person name="Lukacs Z."/>
            <person name="Mihaltcheva S."/>
            <person name="Morgado L.N."/>
            <person name="Niskanen T."/>
            <person name="Noordeloos M.E."/>
            <person name="Ohm R.A."/>
            <person name="Ortiz-Santana B."/>
            <person name="Ovrebo C."/>
            <person name="Racz N."/>
            <person name="Riley R."/>
            <person name="Savchenko A."/>
            <person name="Shiryaev A."/>
            <person name="Soop K."/>
            <person name="Spirin V."/>
            <person name="Szebenyi C."/>
            <person name="Tomsovsky M."/>
            <person name="Tulloss R.E."/>
            <person name="Uehling J."/>
            <person name="Grigoriev I.V."/>
            <person name="Vagvolgyi C."/>
            <person name="Papp T."/>
            <person name="Martin F.M."/>
            <person name="Miettinen O."/>
            <person name="Hibbett D.S."/>
            <person name="Nagy L.G."/>
        </authorList>
    </citation>
    <scope>NUCLEOTIDE SEQUENCE [LARGE SCALE GENOMIC DNA]</scope>
    <source>
        <strain evidence="2 3">HHB13444</strain>
    </source>
</reference>
<sequence length="130" mass="13793">MTRALTPMFAVLALFLHLPGIVRAGGVIACYSGNLAGGAHGGVIPYHNPEFYDGTDTYIGGPFSTDCGQMVGRPSDGYSDWEGGNGNTISADFWITNDGCMNVETGGNHYWCCTDHINQGDGSVTKCNYT</sequence>
<dbReference type="AlphaFoldDB" id="A0A5C3P7F0"/>
<feature type="signal peptide" evidence="1">
    <location>
        <begin position="1"/>
        <end position="24"/>
    </location>
</feature>
<keyword evidence="1" id="KW-0732">Signal</keyword>
<dbReference type="Proteomes" id="UP000308197">
    <property type="component" value="Unassembled WGS sequence"/>
</dbReference>
<name>A0A5C3P7F0_9APHY</name>
<keyword evidence="3" id="KW-1185">Reference proteome</keyword>
<dbReference type="InParanoid" id="A0A5C3P7F0"/>
<protein>
    <submittedName>
        <fullName evidence="2">Uncharacterized protein</fullName>
    </submittedName>
</protein>
<feature type="chain" id="PRO_5022738517" evidence="1">
    <location>
        <begin position="25"/>
        <end position="130"/>
    </location>
</feature>
<proteinExistence type="predicted"/>
<evidence type="ECO:0000313" key="3">
    <source>
        <dbReference type="Proteomes" id="UP000308197"/>
    </source>
</evidence>
<gene>
    <name evidence="2" type="ORF">K466DRAFT_209973</name>
</gene>
<dbReference type="EMBL" id="ML211290">
    <property type="protein sequence ID" value="TFK84847.1"/>
    <property type="molecule type" value="Genomic_DNA"/>
</dbReference>
<evidence type="ECO:0000313" key="2">
    <source>
        <dbReference type="EMBL" id="TFK84847.1"/>
    </source>
</evidence>
<organism evidence="2 3">
    <name type="scientific">Polyporus arcularius HHB13444</name>
    <dbReference type="NCBI Taxonomy" id="1314778"/>
    <lineage>
        <taxon>Eukaryota</taxon>
        <taxon>Fungi</taxon>
        <taxon>Dikarya</taxon>
        <taxon>Basidiomycota</taxon>
        <taxon>Agaricomycotina</taxon>
        <taxon>Agaricomycetes</taxon>
        <taxon>Polyporales</taxon>
        <taxon>Polyporaceae</taxon>
        <taxon>Polyporus</taxon>
    </lineage>
</organism>